<proteinExistence type="predicted"/>
<evidence type="ECO:0000313" key="1">
    <source>
        <dbReference type="EMBL" id="OGE37826.1"/>
    </source>
</evidence>
<reference evidence="1 2" key="1">
    <citation type="journal article" date="2016" name="Nat. Commun.">
        <title>Thousands of microbial genomes shed light on interconnected biogeochemical processes in an aquifer system.</title>
        <authorList>
            <person name="Anantharaman K."/>
            <person name="Brown C.T."/>
            <person name="Hug L.A."/>
            <person name="Sharon I."/>
            <person name="Castelle C.J."/>
            <person name="Probst A.J."/>
            <person name="Thomas B.C."/>
            <person name="Singh A."/>
            <person name="Wilkins M.J."/>
            <person name="Karaoz U."/>
            <person name="Brodie E.L."/>
            <person name="Williams K.H."/>
            <person name="Hubbard S.S."/>
            <person name="Banfield J.F."/>
        </authorList>
    </citation>
    <scope>NUCLEOTIDE SEQUENCE [LARGE SCALE GENOMIC DNA]</scope>
</reference>
<organism evidence="1 2">
    <name type="scientific">Candidatus Daviesbacteria bacterium RIFCSPHIGHO2_12_FULL_37_11</name>
    <dbReference type="NCBI Taxonomy" id="1797777"/>
    <lineage>
        <taxon>Bacteria</taxon>
        <taxon>Candidatus Daviesiibacteriota</taxon>
    </lineage>
</organism>
<gene>
    <name evidence="1" type="ORF">A3F00_03210</name>
</gene>
<dbReference type="Proteomes" id="UP000176527">
    <property type="component" value="Unassembled WGS sequence"/>
</dbReference>
<sequence length="88" mass="10196">METEAEIIARNPEMEKFLVTPGRARAHLEFLGYTEDMWDRIMREKFGSHNVRAYISIVRGGGSKTRRISLSGGKAKRWPISHKKFTRC</sequence>
<protein>
    <submittedName>
        <fullName evidence="1">Uncharacterized protein</fullName>
    </submittedName>
</protein>
<accession>A0A1F5KA71</accession>
<dbReference type="EMBL" id="MFDE01000036">
    <property type="protein sequence ID" value="OGE37826.1"/>
    <property type="molecule type" value="Genomic_DNA"/>
</dbReference>
<evidence type="ECO:0000313" key="2">
    <source>
        <dbReference type="Proteomes" id="UP000176527"/>
    </source>
</evidence>
<comment type="caution">
    <text evidence="1">The sequence shown here is derived from an EMBL/GenBank/DDBJ whole genome shotgun (WGS) entry which is preliminary data.</text>
</comment>
<dbReference type="AlphaFoldDB" id="A0A1F5KA71"/>
<name>A0A1F5KA71_9BACT</name>